<protein>
    <recommendedName>
        <fullName evidence="4">Outer membrane protein beta-barrel domain-containing protein</fullName>
    </recommendedName>
</protein>
<proteinExistence type="predicted"/>
<keyword evidence="3" id="KW-1185">Reference proteome</keyword>
<evidence type="ECO:0000256" key="1">
    <source>
        <dbReference type="SAM" id="SignalP"/>
    </source>
</evidence>
<gene>
    <name evidence="2" type="ORF">VB248_14740</name>
</gene>
<feature type="chain" id="PRO_5046826513" description="Outer membrane protein beta-barrel domain-containing protein" evidence="1">
    <location>
        <begin position="18"/>
        <end position="219"/>
    </location>
</feature>
<dbReference type="EMBL" id="JAYFUM010000017">
    <property type="protein sequence ID" value="MEA5140407.1"/>
    <property type="molecule type" value="Genomic_DNA"/>
</dbReference>
<organism evidence="2 3">
    <name type="scientific">Arcicella rigui</name>
    <dbReference type="NCBI Taxonomy" id="797020"/>
    <lineage>
        <taxon>Bacteria</taxon>
        <taxon>Pseudomonadati</taxon>
        <taxon>Bacteroidota</taxon>
        <taxon>Cytophagia</taxon>
        <taxon>Cytophagales</taxon>
        <taxon>Flectobacillaceae</taxon>
        <taxon>Arcicella</taxon>
    </lineage>
</organism>
<evidence type="ECO:0000313" key="3">
    <source>
        <dbReference type="Proteomes" id="UP001302949"/>
    </source>
</evidence>
<sequence length="219" mass="24929">MKKLLLLLIFFPFCINAQIQVGTGFSYVTEHFSSDEPDYTGSGFDISLRQYVSERFKIVASTGINDMRVSLAVKSRFDYSTIIYGYYFKRVIPVSFGGEYYLWNKKFIKPFVGLETGVYFTQYGSKVDPDYLRYTPKMPSGNSINWGFSPTVGIHFQDNADRMGLFVKLKQTGIIYGKDGFSSIIGLSAGLTFKFGKKIGWKPPVIEVPAEIPYYEKKE</sequence>
<evidence type="ECO:0000313" key="2">
    <source>
        <dbReference type="EMBL" id="MEA5140407.1"/>
    </source>
</evidence>
<name>A0ABU5QCX1_9BACT</name>
<feature type="signal peptide" evidence="1">
    <location>
        <begin position="1"/>
        <end position="17"/>
    </location>
</feature>
<dbReference type="RefSeq" id="WP_323297561.1">
    <property type="nucleotide sequence ID" value="NZ_JAYFUM010000017.1"/>
</dbReference>
<keyword evidence="1" id="KW-0732">Signal</keyword>
<reference evidence="2 3" key="1">
    <citation type="submission" date="2023-12" db="EMBL/GenBank/DDBJ databases">
        <title>Novel species of the genus Arcicella isolated from rivers.</title>
        <authorList>
            <person name="Lu H."/>
        </authorList>
    </citation>
    <scope>NUCLEOTIDE SEQUENCE [LARGE SCALE GENOMIC DNA]</scope>
    <source>
        <strain evidence="2 3">KCTC 23307</strain>
    </source>
</reference>
<comment type="caution">
    <text evidence="2">The sequence shown here is derived from an EMBL/GenBank/DDBJ whole genome shotgun (WGS) entry which is preliminary data.</text>
</comment>
<dbReference type="Proteomes" id="UP001302949">
    <property type="component" value="Unassembled WGS sequence"/>
</dbReference>
<accession>A0ABU5QCX1</accession>
<evidence type="ECO:0008006" key="4">
    <source>
        <dbReference type="Google" id="ProtNLM"/>
    </source>
</evidence>